<dbReference type="InterPro" id="IPR052043">
    <property type="entry name" value="PolySaccharide_Degr_Enz"/>
</dbReference>
<accession>A0ABR0TJA9</accession>
<dbReference type="Gene3D" id="1.50.10.10">
    <property type="match status" value="1"/>
</dbReference>
<dbReference type="InterPro" id="IPR010905">
    <property type="entry name" value="Glyco_hydro_88"/>
</dbReference>
<name>A0ABR0TJA9_AURPU</name>
<dbReference type="SUPFAM" id="SSF48208">
    <property type="entry name" value="Six-hairpin glycosidases"/>
    <property type="match status" value="1"/>
</dbReference>
<sequence>MIASNIARGQGAAASTSGTGLIELGIFYQALRQSIAATNDTTKKQEWMSYLYDSTTSAIPLFTNASSSTQLPLDRFSIGTEMIRQSYERNDEHLAFAIDTLKGSLTQQPRNADGEFWYYDNLNNLTAYQNLSYADGMYSYPNFAILSARNGSQPSDIFGSAAVLNQLEILETICNDGTGLLVHGYDGLKAHHWANPETGASPSVWGRSLAWYTLGVVEALDTLQSMPQLSNALADRIASANMRVLLESLIKAQIIALERATAINGTYGVWQIVDLPGASINNTTNFVETSASLMTAYSLLKSVHLELIRSTHLRDRAVKAGLGLWETIFQTQVTRDANGTLSLGGTSSIATLSVQNVNAEYYFTRPTVQNSLIGTSAFILASLEVERLCG</sequence>
<dbReference type="PANTHER" id="PTHR33886:SF11">
    <property type="entry name" value="WALL GLYCOSYL HYDROLASE YTER, PUTATIVE (AFU_ORTHOLOGUE AFUA_2G14630)-RELATED"/>
    <property type="match status" value="1"/>
</dbReference>
<reference evidence="2 3" key="1">
    <citation type="submission" date="2023-11" db="EMBL/GenBank/DDBJ databases">
        <title>Draft genome sequence and annotation of the polyextremotolerant black yeast-like fungus Aureobasidium pullulans NRRL 62042.</title>
        <authorList>
            <person name="Dielentheis-Frenken M.R.E."/>
            <person name="Wibberg D."/>
            <person name="Blank L.M."/>
            <person name="Tiso T."/>
        </authorList>
    </citation>
    <scope>NUCLEOTIDE SEQUENCE [LARGE SCALE GENOMIC DNA]</scope>
    <source>
        <strain evidence="2 3">NRRL 62042</strain>
    </source>
</reference>
<dbReference type="EMBL" id="JASGXD010000007">
    <property type="protein sequence ID" value="KAK6004329.1"/>
    <property type="molecule type" value="Genomic_DNA"/>
</dbReference>
<gene>
    <name evidence="2" type="ORF">QM012_008191</name>
</gene>
<evidence type="ECO:0000256" key="1">
    <source>
        <dbReference type="ARBA" id="ARBA00022801"/>
    </source>
</evidence>
<proteinExistence type="predicted"/>
<dbReference type="InterPro" id="IPR008928">
    <property type="entry name" value="6-hairpin_glycosidase_sf"/>
</dbReference>
<protein>
    <recommendedName>
        <fullName evidence="4">Six-hairpin glycosidase</fullName>
    </recommendedName>
</protein>
<dbReference type="Proteomes" id="UP001341245">
    <property type="component" value="Unassembled WGS sequence"/>
</dbReference>
<evidence type="ECO:0000313" key="2">
    <source>
        <dbReference type="EMBL" id="KAK6004329.1"/>
    </source>
</evidence>
<keyword evidence="3" id="KW-1185">Reference proteome</keyword>
<organism evidence="2 3">
    <name type="scientific">Aureobasidium pullulans</name>
    <name type="common">Black yeast</name>
    <name type="synonym">Pullularia pullulans</name>
    <dbReference type="NCBI Taxonomy" id="5580"/>
    <lineage>
        <taxon>Eukaryota</taxon>
        <taxon>Fungi</taxon>
        <taxon>Dikarya</taxon>
        <taxon>Ascomycota</taxon>
        <taxon>Pezizomycotina</taxon>
        <taxon>Dothideomycetes</taxon>
        <taxon>Dothideomycetidae</taxon>
        <taxon>Dothideales</taxon>
        <taxon>Saccotheciaceae</taxon>
        <taxon>Aureobasidium</taxon>
    </lineage>
</organism>
<keyword evidence="1" id="KW-0378">Hydrolase</keyword>
<evidence type="ECO:0000313" key="3">
    <source>
        <dbReference type="Proteomes" id="UP001341245"/>
    </source>
</evidence>
<evidence type="ECO:0008006" key="4">
    <source>
        <dbReference type="Google" id="ProtNLM"/>
    </source>
</evidence>
<dbReference type="InterPro" id="IPR012341">
    <property type="entry name" value="6hp_glycosidase-like_sf"/>
</dbReference>
<dbReference type="PANTHER" id="PTHR33886">
    <property type="entry name" value="UNSATURATED RHAMNOGALACTURONAN HYDROLASE (EUROFUNG)"/>
    <property type="match status" value="1"/>
</dbReference>
<dbReference type="Pfam" id="PF07470">
    <property type="entry name" value="Glyco_hydro_88"/>
    <property type="match status" value="1"/>
</dbReference>
<comment type="caution">
    <text evidence="2">The sequence shown here is derived from an EMBL/GenBank/DDBJ whole genome shotgun (WGS) entry which is preliminary data.</text>
</comment>